<comment type="function">
    <text evidence="6">Clathrin is the major protein of the polyhedral coat of coated pits and vesicles.</text>
</comment>
<dbReference type="AlphaFoldDB" id="A0A1Y1UVQ6"/>
<keyword evidence="4 6" id="KW-0168">Coated pit</keyword>
<dbReference type="EMBL" id="MCFH01000070">
    <property type="protein sequence ID" value="ORX42145.1"/>
    <property type="molecule type" value="Genomic_DNA"/>
</dbReference>
<dbReference type="GO" id="GO:0016192">
    <property type="term" value="P:vesicle-mediated transport"/>
    <property type="evidence" value="ECO:0007669"/>
    <property type="project" value="InterPro"/>
</dbReference>
<dbReference type="STRING" id="1754191.A0A1Y1UVQ6"/>
<dbReference type="OrthoDB" id="5512at2759"/>
<comment type="caution">
    <text evidence="7">The sequence shown here is derived from an EMBL/GenBank/DDBJ whole genome shotgun (WGS) entry which is preliminary data.</text>
</comment>
<accession>A0A1Y1UVQ6</accession>
<dbReference type="Pfam" id="PF01086">
    <property type="entry name" value="Clathrin_lg_ch"/>
    <property type="match status" value="1"/>
</dbReference>
<evidence type="ECO:0000256" key="2">
    <source>
        <dbReference type="ARBA" id="ARBA00005263"/>
    </source>
</evidence>
<dbReference type="GO" id="GO:0030130">
    <property type="term" value="C:clathrin coat of trans-Golgi network vesicle"/>
    <property type="evidence" value="ECO:0007669"/>
    <property type="project" value="InterPro"/>
</dbReference>
<gene>
    <name evidence="7" type="ORF">BCR36DRAFT_407160</name>
</gene>
<dbReference type="GO" id="GO:0030132">
    <property type="term" value="C:clathrin coat of coated pit"/>
    <property type="evidence" value="ECO:0007669"/>
    <property type="project" value="InterPro"/>
</dbReference>
<organism evidence="7 8">
    <name type="scientific">Piromyces finnis</name>
    <dbReference type="NCBI Taxonomy" id="1754191"/>
    <lineage>
        <taxon>Eukaryota</taxon>
        <taxon>Fungi</taxon>
        <taxon>Fungi incertae sedis</taxon>
        <taxon>Chytridiomycota</taxon>
        <taxon>Chytridiomycota incertae sedis</taxon>
        <taxon>Neocallimastigomycetes</taxon>
        <taxon>Neocallimastigales</taxon>
        <taxon>Neocallimastigaceae</taxon>
        <taxon>Piromyces</taxon>
    </lineage>
</organism>
<evidence type="ECO:0000313" key="7">
    <source>
        <dbReference type="EMBL" id="ORX42145.1"/>
    </source>
</evidence>
<evidence type="ECO:0000313" key="8">
    <source>
        <dbReference type="Proteomes" id="UP000193719"/>
    </source>
</evidence>
<keyword evidence="8" id="KW-1185">Reference proteome</keyword>
<proteinExistence type="inferred from homology"/>
<evidence type="ECO:0000256" key="1">
    <source>
        <dbReference type="ARBA" id="ARBA00004180"/>
    </source>
</evidence>
<keyword evidence="5 6" id="KW-0968">Cytoplasmic vesicle</keyword>
<dbReference type="Proteomes" id="UP000193719">
    <property type="component" value="Unassembled WGS sequence"/>
</dbReference>
<reference evidence="7 8" key="2">
    <citation type="submission" date="2016-08" db="EMBL/GenBank/DDBJ databases">
        <title>Pervasive Adenine N6-methylation of Active Genes in Fungi.</title>
        <authorList>
            <consortium name="DOE Joint Genome Institute"/>
            <person name="Mondo S.J."/>
            <person name="Dannebaum R.O."/>
            <person name="Kuo R.C."/>
            <person name="Labutti K."/>
            <person name="Haridas S."/>
            <person name="Kuo A."/>
            <person name="Salamov A."/>
            <person name="Ahrendt S.R."/>
            <person name="Lipzen A."/>
            <person name="Sullivan W."/>
            <person name="Andreopoulos W.B."/>
            <person name="Clum A."/>
            <person name="Lindquist E."/>
            <person name="Daum C."/>
            <person name="Ramamoorthy G.K."/>
            <person name="Gryganskyi A."/>
            <person name="Culley D."/>
            <person name="Magnuson J.K."/>
            <person name="James T.Y."/>
            <person name="O'Malley M.A."/>
            <person name="Stajich J.E."/>
            <person name="Spatafora J.W."/>
            <person name="Visel A."/>
            <person name="Grigoriev I.V."/>
        </authorList>
    </citation>
    <scope>NUCLEOTIDE SEQUENCE [LARGE SCALE GENOMIC DNA]</scope>
    <source>
        <strain evidence="8">finn</strain>
    </source>
</reference>
<evidence type="ECO:0000256" key="4">
    <source>
        <dbReference type="ARBA" id="ARBA00023176"/>
    </source>
</evidence>
<evidence type="ECO:0000256" key="5">
    <source>
        <dbReference type="ARBA" id="ARBA00023329"/>
    </source>
</evidence>
<dbReference type="InterPro" id="IPR000996">
    <property type="entry name" value="Clathrin_L-chain"/>
</dbReference>
<dbReference type="GO" id="GO:0006886">
    <property type="term" value="P:intracellular protein transport"/>
    <property type="evidence" value="ECO:0007669"/>
    <property type="project" value="InterPro"/>
</dbReference>
<comment type="similarity">
    <text evidence="2 6">Belongs to the clathrin light chain family.</text>
</comment>
<name>A0A1Y1UVQ6_9FUNG</name>
<sequence length="272" mass="29954">MADDFGAFESDPTADFLAREQAMLGDDAEMFNTGNIDIPLSMPQPIGGDASAVPLGDADFGNFEAVTPAQSVPVANPLLDMMSSVQDTPVAAVPAAQTPLSAFPQTPINIQQTIQTPINTSFSQTISQVNVPAIEENTSNDSGLVEKVITEVDVQNSPFVKEANEKREKIIEERDARNATKHNDIIASAKSDIEKFYADYNQKKNKAIENNRLYQGNNIPQSNNPNELTWDIVCKNINFNSLKTKNDNEKNLDRFKDLLLDLSKSNEYIKTN</sequence>
<evidence type="ECO:0000256" key="3">
    <source>
        <dbReference type="ARBA" id="ARBA00023136"/>
    </source>
</evidence>
<reference evidence="7 8" key="1">
    <citation type="submission" date="2016-08" db="EMBL/GenBank/DDBJ databases">
        <title>Genomes of anaerobic fungi encode conserved fungal cellulosomes for biomass hydrolysis.</title>
        <authorList>
            <consortium name="DOE Joint Genome Institute"/>
            <person name="Haitjema C.H."/>
            <person name="Gilmore S.P."/>
            <person name="Henske J.K."/>
            <person name="Solomon K.V."/>
            <person name="De Groot R."/>
            <person name="Kuo A."/>
            <person name="Mondo S.J."/>
            <person name="Salamov A.A."/>
            <person name="Labutti K."/>
            <person name="Zhao Z."/>
            <person name="Chiniquy J."/>
            <person name="Barry K."/>
            <person name="Brewer H.M."/>
            <person name="Purvine S.O."/>
            <person name="Wright A.T."/>
            <person name="Boxma B."/>
            <person name="Van Alen T."/>
            <person name="Hackstein J.H."/>
            <person name="Baker S.E."/>
            <person name="Grigoriev I.V."/>
            <person name="O'Malley M.A."/>
        </authorList>
    </citation>
    <scope>NUCLEOTIDE SEQUENCE [LARGE SCALE GENOMIC DNA]</scope>
    <source>
        <strain evidence="8">finn</strain>
    </source>
</reference>
<dbReference type="GO" id="GO:0005198">
    <property type="term" value="F:structural molecule activity"/>
    <property type="evidence" value="ECO:0007669"/>
    <property type="project" value="InterPro"/>
</dbReference>
<keyword evidence="3 6" id="KW-0472">Membrane</keyword>
<protein>
    <recommendedName>
        <fullName evidence="6">Clathrin light chain</fullName>
    </recommendedName>
</protein>
<evidence type="ECO:0000256" key="6">
    <source>
        <dbReference type="RuleBase" id="RU363137"/>
    </source>
</evidence>
<comment type="subcellular location">
    <subcellularLocation>
        <location evidence="1 6">Cytoplasmic vesicle membrane</location>
        <topology evidence="1 6">Peripheral membrane protein</topology>
        <orientation evidence="1 6">Cytoplasmic side</orientation>
    </subcellularLocation>
    <subcellularLocation>
        <location evidence="6">Membrane</location>
        <location evidence="6">Coated pit</location>
        <topology evidence="6">Peripheral membrane protein</topology>
        <orientation evidence="6">Cytoplasmic side</orientation>
    </subcellularLocation>
    <text evidence="6">Cytoplasmic face of coated pits and vesicles.</text>
</comment>